<keyword evidence="3" id="KW-1185">Reference proteome</keyword>
<dbReference type="EMBL" id="ML986641">
    <property type="protein sequence ID" value="KAF2262418.1"/>
    <property type="molecule type" value="Genomic_DNA"/>
</dbReference>
<evidence type="ECO:0000313" key="3">
    <source>
        <dbReference type="Proteomes" id="UP000800093"/>
    </source>
</evidence>
<dbReference type="AlphaFoldDB" id="A0A9P4K5C0"/>
<proteinExistence type="predicted"/>
<evidence type="ECO:0000256" key="1">
    <source>
        <dbReference type="SAM" id="MobiDB-lite"/>
    </source>
</evidence>
<gene>
    <name evidence="2" type="ORF">CC78DRAFT_534910</name>
</gene>
<evidence type="ECO:0000313" key="2">
    <source>
        <dbReference type="EMBL" id="KAF2262418.1"/>
    </source>
</evidence>
<name>A0A9P4K5C0_9PLEO</name>
<feature type="compositionally biased region" description="Basic and acidic residues" evidence="1">
    <location>
        <begin position="16"/>
        <end position="25"/>
    </location>
</feature>
<protein>
    <submittedName>
        <fullName evidence="2">Uncharacterized protein</fullName>
    </submittedName>
</protein>
<accession>A0A9P4K5C0</accession>
<comment type="caution">
    <text evidence="2">The sequence shown here is derived from an EMBL/GenBank/DDBJ whole genome shotgun (WGS) entry which is preliminary data.</text>
</comment>
<feature type="region of interest" description="Disordered" evidence="1">
    <location>
        <begin position="76"/>
        <end position="117"/>
    </location>
</feature>
<dbReference type="Proteomes" id="UP000800093">
    <property type="component" value="Unassembled WGS sequence"/>
</dbReference>
<feature type="compositionally biased region" description="Basic and acidic residues" evidence="1">
    <location>
        <begin position="98"/>
        <end position="117"/>
    </location>
</feature>
<organism evidence="2 3">
    <name type="scientific">Lojkania enalia</name>
    <dbReference type="NCBI Taxonomy" id="147567"/>
    <lineage>
        <taxon>Eukaryota</taxon>
        <taxon>Fungi</taxon>
        <taxon>Dikarya</taxon>
        <taxon>Ascomycota</taxon>
        <taxon>Pezizomycotina</taxon>
        <taxon>Dothideomycetes</taxon>
        <taxon>Pleosporomycetidae</taxon>
        <taxon>Pleosporales</taxon>
        <taxon>Pleosporales incertae sedis</taxon>
        <taxon>Lojkania</taxon>
    </lineage>
</organism>
<reference evidence="3" key="1">
    <citation type="journal article" date="2020" name="Stud. Mycol.">
        <title>101 Dothideomycetes genomes: A test case for predicting lifestyles and emergence of pathogens.</title>
        <authorList>
            <person name="Haridas S."/>
            <person name="Albert R."/>
            <person name="Binder M."/>
            <person name="Bloem J."/>
            <person name="LaButti K."/>
            <person name="Salamov A."/>
            <person name="Andreopoulos B."/>
            <person name="Baker S."/>
            <person name="Barry K."/>
            <person name="Bills G."/>
            <person name="Bluhm B."/>
            <person name="Cannon C."/>
            <person name="Castanera R."/>
            <person name="Culley D."/>
            <person name="Daum C."/>
            <person name="Ezra D."/>
            <person name="Gonzalez J."/>
            <person name="Henrissat B."/>
            <person name="Kuo A."/>
            <person name="Liang C."/>
            <person name="Lipzen A."/>
            <person name="Lutzoni F."/>
            <person name="Magnuson J."/>
            <person name="Mondo S."/>
            <person name="Nolan M."/>
            <person name="Ohm R."/>
            <person name="Pangilinan J."/>
            <person name="Park H.-J."/>
            <person name="Ramirez L."/>
            <person name="Alfaro M."/>
            <person name="Sun H."/>
            <person name="Tritt A."/>
            <person name="Yoshinaga Y."/>
            <person name="Zwiers L.-H."/>
            <person name="Turgeon B."/>
            <person name="Goodwin S."/>
            <person name="Spatafora J."/>
            <person name="Crous P."/>
            <person name="Grigoriev I."/>
        </authorList>
    </citation>
    <scope>NUCLEOTIDE SEQUENCE [LARGE SCALE GENOMIC DNA]</scope>
    <source>
        <strain evidence="3">CBS 304.66</strain>
    </source>
</reference>
<feature type="region of interest" description="Disordered" evidence="1">
    <location>
        <begin position="1"/>
        <end position="25"/>
    </location>
</feature>
<sequence length="117" mass="13148">MATGRRATGRRLPGGKADRGRRDGVESAKSAIFIVPFLCARGLIGTSRRLFQSCESRCLDSRRWQATLKILRDDCSPGQQEAWGRGHDSQASQQPPRSGEERDGPVRRKQLDRVRTR</sequence>